<reference evidence="1 2" key="1">
    <citation type="submission" date="2015-09" db="EMBL/GenBank/DDBJ databases">
        <title>Genome sequencing of Corynebacterium diphtheriae Bv. Gravis strain DSM 44123.</title>
        <authorList>
            <person name="Sangal V."/>
            <person name="Burkovski A."/>
        </authorList>
    </citation>
    <scope>NUCLEOTIDE SEQUENCE [LARGE SCALE GENOMIC DNA]</scope>
    <source>
        <strain evidence="1 2">DSM 44123</strain>
    </source>
</reference>
<proteinExistence type="predicted"/>
<comment type="caution">
    <text evidence="1">The sequence shown here is derived from an EMBL/GenBank/DDBJ whole genome shotgun (WGS) entry which is preliminary data.</text>
</comment>
<dbReference type="Pfam" id="PF02597">
    <property type="entry name" value="ThiS"/>
    <property type="match status" value="1"/>
</dbReference>
<evidence type="ECO:0000313" key="2">
    <source>
        <dbReference type="Proteomes" id="UP000186159"/>
    </source>
</evidence>
<name>A0AAX0J4A0_CORDP</name>
<dbReference type="InterPro" id="IPR003749">
    <property type="entry name" value="ThiS/MoaD-like"/>
</dbReference>
<dbReference type="SUPFAM" id="SSF54285">
    <property type="entry name" value="MoaD/ThiS"/>
    <property type="match status" value="1"/>
</dbReference>
<dbReference type="CDD" id="cd17040">
    <property type="entry name" value="Ubl_MoaD_like"/>
    <property type="match status" value="1"/>
</dbReference>
<organism evidence="1 2">
    <name type="scientific">Corynebacterium diphtheriae bv. gravis</name>
    <dbReference type="NCBI Taxonomy" id="1720349"/>
    <lineage>
        <taxon>Bacteria</taxon>
        <taxon>Bacillati</taxon>
        <taxon>Actinomycetota</taxon>
        <taxon>Actinomycetes</taxon>
        <taxon>Mycobacteriales</taxon>
        <taxon>Corynebacteriaceae</taxon>
        <taxon>Corynebacterium</taxon>
    </lineage>
</organism>
<sequence length="89" mass="9858">MEIHYYAVARAARGEEIDNVDIAQYPDMKTLADLVGYLTRQYGELCAGGVNLGYVLQRSTFLTDGQSAHHDTNIRKTQRVDILPPFAGG</sequence>
<dbReference type="Proteomes" id="UP000186159">
    <property type="component" value="Unassembled WGS sequence"/>
</dbReference>
<dbReference type="InterPro" id="IPR016155">
    <property type="entry name" value="Mopterin_synth/thiamin_S_b"/>
</dbReference>
<dbReference type="EMBL" id="LJXR01000001">
    <property type="protein sequence ID" value="OKY23830.1"/>
    <property type="molecule type" value="Genomic_DNA"/>
</dbReference>
<accession>A0AAX0J4A0</accession>
<dbReference type="GeneID" id="29422436"/>
<gene>
    <name evidence="1" type="ORF">AOT42_00675</name>
</gene>
<dbReference type="InterPro" id="IPR012675">
    <property type="entry name" value="Beta-grasp_dom_sf"/>
</dbReference>
<evidence type="ECO:0000313" key="1">
    <source>
        <dbReference type="EMBL" id="OKY23830.1"/>
    </source>
</evidence>
<protein>
    <submittedName>
        <fullName evidence="1">Molybdenum cofactor biosynthesis protein MoaD</fullName>
    </submittedName>
</protein>
<dbReference type="Gene3D" id="3.10.20.30">
    <property type="match status" value="1"/>
</dbReference>
<dbReference type="RefSeq" id="WP_014318657.1">
    <property type="nucleotide sequence ID" value="NZ_LJXR01000001.1"/>
</dbReference>
<dbReference type="AlphaFoldDB" id="A0AAX0J4A0"/>